<feature type="domain" description="CBS" evidence="18">
    <location>
        <begin position="251"/>
        <end position="313"/>
    </location>
</feature>
<gene>
    <name evidence="19" type="ORF">F7O44_14350</name>
</gene>
<dbReference type="GO" id="GO:0008237">
    <property type="term" value="F:metallopeptidase activity"/>
    <property type="evidence" value="ECO:0007669"/>
    <property type="project" value="UniProtKB-UniRule"/>
</dbReference>
<evidence type="ECO:0000256" key="4">
    <source>
        <dbReference type="ARBA" id="ARBA00022670"/>
    </source>
</evidence>
<keyword evidence="5 14" id="KW-0812">Transmembrane</keyword>
<evidence type="ECO:0000256" key="9">
    <source>
        <dbReference type="ARBA" id="ARBA00022833"/>
    </source>
</evidence>
<evidence type="ECO:0000256" key="14">
    <source>
        <dbReference type="PIRNR" id="PIRNR006404"/>
    </source>
</evidence>
<evidence type="ECO:0000313" key="19">
    <source>
        <dbReference type="EMBL" id="NDL58253.1"/>
    </source>
</evidence>
<keyword evidence="6 14" id="KW-0479">Metal-binding</keyword>
<dbReference type="SMART" id="SM00116">
    <property type="entry name" value="CBS"/>
    <property type="match status" value="2"/>
</dbReference>
<dbReference type="CDD" id="cd06164">
    <property type="entry name" value="S2P-M50_SpoIVFB_CBS"/>
    <property type="match status" value="1"/>
</dbReference>
<feature type="binding site" evidence="16">
    <location>
        <position position="71"/>
    </location>
    <ligand>
        <name>Zn(2+)</name>
        <dbReference type="ChEBI" id="CHEBI:29105"/>
        <note>catalytic</note>
    </ligand>
</feature>
<comment type="similarity">
    <text evidence="2 14">Belongs to the peptidase M50B family.</text>
</comment>
<dbReference type="GO" id="GO:0006508">
    <property type="term" value="P:proteolysis"/>
    <property type="evidence" value="ECO:0007669"/>
    <property type="project" value="UniProtKB-KW"/>
</dbReference>
<comment type="cofactor">
    <cofactor evidence="14 16">
        <name>Zn(2+)</name>
        <dbReference type="ChEBI" id="CHEBI:29105"/>
    </cofactor>
    <text evidence="14 16">Binds 1 zinc ion per subunit.</text>
</comment>
<keyword evidence="9 14" id="KW-0862">Zinc</keyword>
<feature type="binding site" evidence="16">
    <location>
        <position position="166"/>
    </location>
    <ligand>
        <name>Zn(2+)</name>
        <dbReference type="ChEBI" id="CHEBI:29105"/>
        <note>catalytic</note>
    </ligand>
</feature>
<dbReference type="RefSeq" id="WP_162450925.1">
    <property type="nucleotide sequence ID" value="NZ_WLZY01000004.1"/>
</dbReference>
<dbReference type="PANTHER" id="PTHR39188:SF3">
    <property type="entry name" value="STAGE IV SPORULATION PROTEIN FB"/>
    <property type="match status" value="1"/>
</dbReference>
<dbReference type="PIRSF" id="PIRSF006404">
    <property type="entry name" value="UCP006404_Pept_M50_CBS"/>
    <property type="match status" value="1"/>
</dbReference>
<dbReference type="PROSITE" id="PS51371">
    <property type="entry name" value="CBS"/>
    <property type="match status" value="2"/>
</dbReference>
<keyword evidence="8 14" id="KW-0378">Hydrolase</keyword>
<name>A0A7K3M4L2_9ACTN</name>
<keyword evidence="4 14" id="KW-0645">Protease</keyword>
<feature type="domain" description="CBS" evidence="18">
    <location>
        <begin position="317"/>
        <end position="373"/>
    </location>
</feature>
<sequence length="387" mass="41104">MTETVRLGTVAGVRVGLHWSVLGIVVLLMFGLAGGLLPAQFPGEPPAAYIAAAVAATLLFVASLLAHEIGHAVIAARNDIEVEGITLWLLGGVARLRGEASTPAIDFRIAGVGPLISMVLGAAFFAATWAAVGAGAPELFSGVLGYLATINVLLALFNLVPAAPLDGGRLLRAAIWAWRGDRHRAQIWSARAGRVFGLLLVVLGLFWLFNDYGGGLWWILIGLFVVTMASMEEHHARMSVTLGGLRARDIMSPDPDTAEPGQNVDEFVHNVAMVRRHSAFPLLDSSGSIQGLVTLNRIRSVPRDQHSHTRIDEVACAVDEVPIVRPDEYVSDLLVRLGGCADGRALVMDEGRLLGIISPTDISRAISLRGLGVEGSNGADVMYGPRI</sequence>
<protein>
    <recommendedName>
        <fullName evidence="14">Zinc metalloprotease</fullName>
    </recommendedName>
</protein>
<feature type="transmembrane region" description="Helical" evidence="14">
    <location>
        <begin position="192"/>
        <end position="209"/>
    </location>
</feature>
<keyword evidence="20" id="KW-1185">Reference proteome</keyword>
<feature type="transmembrane region" description="Helical" evidence="14">
    <location>
        <begin position="107"/>
        <end position="131"/>
    </location>
</feature>
<dbReference type="PANTHER" id="PTHR39188">
    <property type="entry name" value="MEMBRANE-ASSOCIATED ZINC METALLOPROTEASE M50B"/>
    <property type="match status" value="1"/>
</dbReference>
<feature type="transmembrane region" description="Helical" evidence="14">
    <location>
        <begin position="215"/>
        <end position="231"/>
    </location>
</feature>
<evidence type="ECO:0000256" key="10">
    <source>
        <dbReference type="ARBA" id="ARBA00022989"/>
    </source>
</evidence>
<dbReference type="Gene3D" id="3.10.580.10">
    <property type="entry name" value="CBS-domain"/>
    <property type="match status" value="1"/>
</dbReference>
<dbReference type="GO" id="GO:0046872">
    <property type="term" value="F:metal ion binding"/>
    <property type="evidence" value="ECO:0007669"/>
    <property type="project" value="UniProtKB-UniRule"/>
</dbReference>
<dbReference type="AlphaFoldDB" id="A0A7K3M4L2"/>
<keyword evidence="3 14" id="KW-1003">Cell membrane</keyword>
<evidence type="ECO:0000256" key="12">
    <source>
        <dbReference type="ARBA" id="ARBA00023122"/>
    </source>
</evidence>
<dbReference type="GO" id="GO:0005886">
    <property type="term" value="C:plasma membrane"/>
    <property type="evidence" value="ECO:0007669"/>
    <property type="project" value="UniProtKB-SubCell"/>
</dbReference>
<dbReference type="InterPro" id="IPR008915">
    <property type="entry name" value="Peptidase_M50"/>
</dbReference>
<keyword evidence="13 14" id="KW-0472">Membrane</keyword>
<evidence type="ECO:0000256" key="17">
    <source>
        <dbReference type="PROSITE-ProRule" id="PRU00703"/>
    </source>
</evidence>
<evidence type="ECO:0000256" key="6">
    <source>
        <dbReference type="ARBA" id="ARBA00022723"/>
    </source>
</evidence>
<dbReference type="SUPFAM" id="SSF54631">
    <property type="entry name" value="CBS-domain pair"/>
    <property type="match status" value="1"/>
</dbReference>
<dbReference type="Pfam" id="PF02163">
    <property type="entry name" value="Peptidase_M50"/>
    <property type="match status" value="2"/>
</dbReference>
<accession>A0A7K3M4L2</accession>
<evidence type="ECO:0000256" key="8">
    <source>
        <dbReference type="ARBA" id="ARBA00022801"/>
    </source>
</evidence>
<evidence type="ECO:0000256" key="7">
    <source>
        <dbReference type="ARBA" id="ARBA00022737"/>
    </source>
</evidence>
<comment type="caution">
    <text evidence="19">The sequence shown here is derived from an EMBL/GenBank/DDBJ whole genome shotgun (WGS) entry which is preliminary data.</text>
</comment>
<dbReference type="InterPro" id="IPR016483">
    <property type="entry name" value="UCP006404_Pept_M50_CBS"/>
</dbReference>
<feature type="transmembrane region" description="Helical" evidence="14">
    <location>
        <begin position="47"/>
        <end position="67"/>
    </location>
</feature>
<evidence type="ECO:0000256" key="11">
    <source>
        <dbReference type="ARBA" id="ARBA00023049"/>
    </source>
</evidence>
<reference evidence="19 20" key="1">
    <citation type="submission" date="2019-11" db="EMBL/GenBank/DDBJ databases">
        <authorList>
            <person name="Li X.-J."/>
            <person name="Feng X.-M."/>
        </authorList>
    </citation>
    <scope>NUCLEOTIDE SEQUENCE [LARGE SCALE GENOMIC DNA]</scope>
    <source>
        <strain evidence="19 20">XMNu-373</strain>
    </source>
</reference>
<feature type="active site" evidence="15">
    <location>
        <position position="68"/>
    </location>
</feature>
<evidence type="ECO:0000256" key="5">
    <source>
        <dbReference type="ARBA" id="ARBA00022692"/>
    </source>
</evidence>
<feature type="transmembrane region" description="Helical" evidence="14">
    <location>
        <begin position="21"/>
        <end position="41"/>
    </location>
</feature>
<dbReference type="InterPro" id="IPR000644">
    <property type="entry name" value="CBS_dom"/>
</dbReference>
<keyword evidence="11 14" id="KW-0482">Metalloprotease</keyword>
<dbReference type="Pfam" id="PF00571">
    <property type="entry name" value="CBS"/>
    <property type="match status" value="2"/>
</dbReference>
<keyword evidence="7" id="KW-0677">Repeat</keyword>
<evidence type="ECO:0000256" key="16">
    <source>
        <dbReference type="PIRSR" id="PIRSR006404-2"/>
    </source>
</evidence>
<organism evidence="19 20">
    <name type="scientific">Phytoactinopolyspora mesophila</name>
    <dbReference type="NCBI Taxonomy" id="2650750"/>
    <lineage>
        <taxon>Bacteria</taxon>
        <taxon>Bacillati</taxon>
        <taxon>Actinomycetota</taxon>
        <taxon>Actinomycetes</taxon>
        <taxon>Jiangellales</taxon>
        <taxon>Jiangellaceae</taxon>
        <taxon>Phytoactinopolyspora</taxon>
    </lineage>
</organism>
<comment type="subcellular location">
    <subcellularLocation>
        <location evidence="1 14">Cell membrane</location>
        <topology evidence="1 14">Multi-pass membrane protein</topology>
    </subcellularLocation>
</comment>
<evidence type="ECO:0000313" key="20">
    <source>
        <dbReference type="Proteomes" id="UP000460435"/>
    </source>
</evidence>
<dbReference type="EMBL" id="WLZY01000004">
    <property type="protein sequence ID" value="NDL58253.1"/>
    <property type="molecule type" value="Genomic_DNA"/>
</dbReference>
<proteinExistence type="inferred from homology"/>
<keyword evidence="10 14" id="KW-1133">Transmembrane helix</keyword>
<evidence type="ECO:0000256" key="1">
    <source>
        <dbReference type="ARBA" id="ARBA00004651"/>
    </source>
</evidence>
<feature type="transmembrane region" description="Helical" evidence="14">
    <location>
        <begin position="143"/>
        <end position="163"/>
    </location>
</feature>
<evidence type="ECO:0000256" key="3">
    <source>
        <dbReference type="ARBA" id="ARBA00022475"/>
    </source>
</evidence>
<evidence type="ECO:0000256" key="13">
    <source>
        <dbReference type="ARBA" id="ARBA00023136"/>
    </source>
</evidence>
<evidence type="ECO:0000256" key="15">
    <source>
        <dbReference type="PIRSR" id="PIRSR006404-1"/>
    </source>
</evidence>
<feature type="binding site" evidence="16">
    <location>
        <position position="67"/>
    </location>
    <ligand>
        <name>Zn(2+)</name>
        <dbReference type="ChEBI" id="CHEBI:29105"/>
        <note>catalytic</note>
    </ligand>
</feature>
<dbReference type="Proteomes" id="UP000460435">
    <property type="component" value="Unassembled WGS sequence"/>
</dbReference>
<evidence type="ECO:0000256" key="2">
    <source>
        <dbReference type="ARBA" id="ARBA00007931"/>
    </source>
</evidence>
<dbReference type="InterPro" id="IPR046342">
    <property type="entry name" value="CBS_dom_sf"/>
</dbReference>
<evidence type="ECO:0000259" key="18">
    <source>
        <dbReference type="PROSITE" id="PS51371"/>
    </source>
</evidence>
<keyword evidence="12 17" id="KW-0129">CBS domain</keyword>